<organism evidence="1 2">
    <name type="scientific">Arthrobacter phage Bolt007</name>
    <dbReference type="NCBI Taxonomy" id="3017297"/>
    <lineage>
        <taxon>Viruses</taxon>
        <taxon>Duplodnaviria</taxon>
        <taxon>Heunggongvirae</taxon>
        <taxon>Uroviricota</taxon>
        <taxon>Caudoviricetes</taxon>
        <taxon>Berryhillviridae</taxon>
        <taxon>Lilmacvirus</taxon>
        <taxon>Lilmacvirus bolt007</taxon>
    </lineage>
</organism>
<dbReference type="Gene3D" id="3.30.1330.70">
    <property type="entry name" value="Holliday junction resolvase RusA"/>
    <property type="match status" value="1"/>
</dbReference>
<protein>
    <submittedName>
        <fullName evidence="1">RusA-like resolvase</fullName>
    </submittedName>
</protein>
<dbReference type="Proteomes" id="UP001212175">
    <property type="component" value="Segment"/>
</dbReference>
<dbReference type="SUPFAM" id="SSF103084">
    <property type="entry name" value="Holliday junction resolvase RusA"/>
    <property type="match status" value="1"/>
</dbReference>
<accession>A0AA49I826</accession>
<dbReference type="InterPro" id="IPR036614">
    <property type="entry name" value="RusA-like_sf"/>
</dbReference>
<dbReference type="GO" id="GO:0006281">
    <property type="term" value="P:DNA repair"/>
    <property type="evidence" value="ECO:0007669"/>
    <property type="project" value="InterPro"/>
</dbReference>
<sequence length="157" mass="17870">MTARAAVAPVARSEDPTGEELGAMLEELRRAREALPLVDYFCIHPSDWDKTRLSLNDRLHFRANAERTKFWRELAGIMGRRVRARLSRGRVEIVYRFPNNQRREVSNLQSTSKAILDGLVDAGIYPDDDDKHMMGPDNLRDPVNGPNRVTVLLYGVP</sequence>
<dbReference type="GO" id="GO:0000287">
    <property type="term" value="F:magnesium ion binding"/>
    <property type="evidence" value="ECO:0007669"/>
    <property type="project" value="InterPro"/>
</dbReference>
<keyword evidence="2" id="KW-1185">Reference proteome</keyword>
<evidence type="ECO:0000313" key="1">
    <source>
        <dbReference type="EMBL" id="WBF79018.1"/>
    </source>
</evidence>
<name>A0AA49I826_9CAUD</name>
<gene>
    <name evidence="1" type="primary">50</name>
    <name evidence="1" type="ORF">SEA_BOLT007_50</name>
</gene>
<proteinExistence type="predicted"/>
<reference evidence="1 2" key="1">
    <citation type="submission" date="2022-12" db="EMBL/GenBank/DDBJ databases">
        <authorList>
            <person name="Batteikh M."/>
            <person name="Krug K."/>
            <person name="Kamarzar M."/>
            <person name="Huq N."/>
            <person name="Esparza P.D."/>
            <person name="Ma Y."/>
            <person name="Wang J.Y."/>
            <person name="Fleming H.S."/>
            <person name="Wright N.E."/>
            <person name="Melkote A."/>
            <person name="Senthilvelan J."/>
            <person name="Rajiv S."/>
            <person name="Paek B.H."/>
            <person name="Gonzalez C."/>
            <person name="Abuwarda M."/>
            <person name="Niazmandi K."/>
            <person name="Whang A."/>
            <person name="Magaling J.T.M."/>
            <person name="Seeman S."/>
            <person name="Chai A.E."/>
            <person name="Zorawik M."/>
            <person name="Kasemsunt F."/>
            <person name="Garza D.R."/>
            <person name="Ngo R.T."/>
            <person name="Reddi K."/>
            <person name="Freise A.C."/>
            <person name="Garcia-Vedrenne A.E."/>
            <person name="Garlena R.A."/>
            <person name="Russell D.A."/>
            <person name="Jacobs-Sera D."/>
            <person name="Hatfull G.F."/>
        </authorList>
    </citation>
    <scope>NUCLEOTIDE SEQUENCE [LARGE SCALE GENOMIC DNA]</scope>
</reference>
<dbReference type="EMBL" id="OP985600">
    <property type="protein sequence ID" value="WBF79018.1"/>
    <property type="molecule type" value="Genomic_DNA"/>
</dbReference>
<dbReference type="GO" id="GO:0006310">
    <property type="term" value="P:DNA recombination"/>
    <property type="evidence" value="ECO:0007669"/>
    <property type="project" value="InterPro"/>
</dbReference>
<evidence type="ECO:0000313" key="2">
    <source>
        <dbReference type="Proteomes" id="UP001212175"/>
    </source>
</evidence>